<dbReference type="SMART" id="SM01152">
    <property type="entry name" value="DUF167"/>
    <property type="match status" value="1"/>
</dbReference>
<dbReference type="EMBL" id="JAGQLN010000004">
    <property type="protein sequence ID" value="MCA9376561.1"/>
    <property type="molecule type" value="Genomic_DNA"/>
</dbReference>
<proteinExistence type="inferred from homology"/>
<dbReference type="InterPro" id="IPR003746">
    <property type="entry name" value="DUF167"/>
</dbReference>
<protein>
    <submittedName>
        <fullName evidence="2">DUF167 domain-containing protein</fullName>
    </submittedName>
</protein>
<gene>
    <name evidence="2" type="ORF">KC685_01405</name>
</gene>
<name>A0A955KXY2_9BACT</name>
<evidence type="ECO:0000256" key="1">
    <source>
        <dbReference type="ARBA" id="ARBA00010364"/>
    </source>
</evidence>
<dbReference type="SUPFAM" id="SSF69786">
    <property type="entry name" value="YggU-like"/>
    <property type="match status" value="1"/>
</dbReference>
<dbReference type="Gene3D" id="3.30.1200.10">
    <property type="entry name" value="YggU-like"/>
    <property type="match status" value="1"/>
</dbReference>
<reference evidence="2" key="2">
    <citation type="journal article" date="2021" name="Microbiome">
        <title>Successional dynamics and alternative stable states in a saline activated sludge microbial community over 9 years.</title>
        <authorList>
            <person name="Wang Y."/>
            <person name="Ye J."/>
            <person name="Ju F."/>
            <person name="Liu L."/>
            <person name="Boyd J.A."/>
            <person name="Deng Y."/>
            <person name="Parks D.H."/>
            <person name="Jiang X."/>
            <person name="Yin X."/>
            <person name="Woodcroft B.J."/>
            <person name="Tyson G.W."/>
            <person name="Hugenholtz P."/>
            <person name="Polz M.F."/>
            <person name="Zhang T."/>
        </authorList>
    </citation>
    <scope>NUCLEOTIDE SEQUENCE</scope>
    <source>
        <strain evidence="2">HKST-UBA17</strain>
    </source>
</reference>
<comment type="caution">
    <text evidence="2">The sequence shown here is derived from an EMBL/GenBank/DDBJ whole genome shotgun (WGS) entry which is preliminary data.</text>
</comment>
<evidence type="ECO:0000313" key="3">
    <source>
        <dbReference type="Proteomes" id="UP000741282"/>
    </source>
</evidence>
<dbReference type="Pfam" id="PF02594">
    <property type="entry name" value="DUF167"/>
    <property type="match status" value="1"/>
</dbReference>
<organism evidence="2 3">
    <name type="scientific">Candidatus Dojkabacteria bacterium</name>
    <dbReference type="NCBI Taxonomy" id="2099670"/>
    <lineage>
        <taxon>Bacteria</taxon>
        <taxon>Candidatus Dojkabacteria</taxon>
    </lineage>
</organism>
<dbReference type="InterPro" id="IPR036591">
    <property type="entry name" value="YggU-like_sf"/>
</dbReference>
<comment type="similarity">
    <text evidence="1">Belongs to the UPF0235 family.</text>
</comment>
<dbReference type="AlphaFoldDB" id="A0A955KXY2"/>
<dbReference type="NCBIfam" id="TIGR00251">
    <property type="entry name" value="DUF167 family protein"/>
    <property type="match status" value="1"/>
</dbReference>
<accession>A0A955KXY2</accession>
<sequence>MSIRVYPRKKHQKVILKGDKIHIHVRSVPDKSLANKETIQLLAEHFQIPSSNVRIISGTRSRDKLVEISE</sequence>
<dbReference type="Proteomes" id="UP000741282">
    <property type="component" value="Unassembled WGS sequence"/>
</dbReference>
<evidence type="ECO:0000313" key="2">
    <source>
        <dbReference type="EMBL" id="MCA9376561.1"/>
    </source>
</evidence>
<reference evidence="2" key="1">
    <citation type="submission" date="2020-04" db="EMBL/GenBank/DDBJ databases">
        <authorList>
            <person name="Zhang T."/>
        </authorList>
    </citation>
    <scope>NUCLEOTIDE SEQUENCE</scope>
    <source>
        <strain evidence="2">HKST-UBA17</strain>
    </source>
</reference>